<name>A0A9P0D7S6_9CUCU</name>
<sequence length="130" mass="14889">MSDFVSKQSLKLFDKFDLPYDFLYADILIWPGNESYQENLEFFKKLKVVNDVAGHGVALVEEYNRCLTKDEETNSETETKKGENNEIKKTKPTKEFRLRSDGATIHSKSTKTASDIIKKPVKKKVQLGPV</sequence>
<dbReference type="PANTHER" id="PTHR46113">
    <property type="entry name" value="SNAC DOMAIN-CONTAINING PROTEIN"/>
    <property type="match status" value="1"/>
</dbReference>
<dbReference type="OrthoDB" id="6626714at2759"/>
<feature type="region of interest" description="Disordered" evidence="1">
    <location>
        <begin position="70"/>
        <end position="93"/>
    </location>
</feature>
<keyword evidence="3" id="KW-1185">Reference proteome</keyword>
<evidence type="ECO:0000313" key="3">
    <source>
        <dbReference type="Proteomes" id="UP001153636"/>
    </source>
</evidence>
<organism evidence="2 3">
    <name type="scientific">Psylliodes chrysocephalus</name>
    <dbReference type="NCBI Taxonomy" id="3402493"/>
    <lineage>
        <taxon>Eukaryota</taxon>
        <taxon>Metazoa</taxon>
        <taxon>Ecdysozoa</taxon>
        <taxon>Arthropoda</taxon>
        <taxon>Hexapoda</taxon>
        <taxon>Insecta</taxon>
        <taxon>Pterygota</taxon>
        <taxon>Neoptera</taxon>
        <taxon>Endopterygota</taxon>
        <taxon>Coleoptera</taxon>
        <taxon>Polyphaga</taxon>
        <taxon>Cucujiformia</taxon>
        <taxon>Chrysomeloidea</taxon>
        <taxon>Chrysomelidae</taxon>
        <taxon>Galerucinae</taxon>
        <taxon>Alticini</taxon>
        <taxon>Psylliodes</taxon>
    </lineage>
</organism>
<evidence type="ECO:0000256" key="1">
    <source>
        <dbReference type="SAM" id="MobiDB-lite"/>
    </source>
</evidence>
<accession>A0A9P0D7S6</accession>
<dbReference type="PANTHER" id="PTHR46113:SF1">
    <property type="entry name" value="PEPTIDASE M17 LEUCYL AMINOPEPTIDASE N-TERMINAL DOMAIN-CONTAINING PROTEIN"/>
    <property type="match status" value="1"/>
</dbReference>
<dbReference type="EMBL" id="OV651818">
    <property type="protein sequence ID" value="CAH1111431.1"/>
    <property type="molecule type" value="Genomic_DNA"/>
</dbReference>
<gene>
    <name evidence="2" type="ORF">PSYICH_LOCUS12100</name>
</gene>
<dbReference type="Proteomes" id="UP001153636">
    <property type="component" value="Chromosome 6"/>
</dbReference>
<evidence type="ECO:0000313" key="2">
    <source>
        <dbReference type="EMBL" id="CAH1111431.1"/>
    </source>
</evidence>
<reference evidence="2" key="1">
    <citation type="submission" date="2022-01" db="EMBL/GenBank/DDBJ databases">
        <authorList>
            <person name="King R."/>
        </authorList>
    </citation>
    <scope>NUCLEOTIDE SEQUENCE</scope>
</reference>
<dbReference type="AlphaFoldDB" id="A0A9P0D7S6"/>
<protein>
    <submittedName>
        <fullName evidence="2">Uncharacterized protein</fullName>
    </submittedName>
</protein>
<proteinExistence type="predicted"/>